<evidence type="ECO:0000259" key="3">
    <source>
        <dbReference type="PROSITE" id="PS51468"/>
    </source>
</evidence>
<feature type="region of interest" description="Disordered" evidence="1">
    <location>
        <begin position="508"/>
        <end position="535"/>
    </location>
</feature>
<feature type="compositionally biased region" description="Acidic residues" evidence="1">
    <location>
        <begin position="867"/>
        <end position="876"/>
    </location>
</feature>
<dbReference type="InterPro" id="IPR036465">
    <property type="entry name" value="vWFA_dom_sf"/>
</dbReference>
<gene>
    <name evidence="4" type="ORF">B0T10DRAFT_410282</name>
</gene>
<dbReference type="Pfam" id="PF13768">
    <property type="entry name" value="VWA_3"/>
    <property type="match status" value="1"/>
</dbReference>
<dbReference type="PROSITE" id="PS50234">
    <property type="entry name" value="VWFA"/>
    <property type="match status" value="1"/>
</dbReference>
<dbReference type="PANTHER" id="PTHR45737:SF6">
    <property type="entry name" value="VON WILLEBRAND FACTOR A DOMAIN-CONTAINING PROTEIN 5A"/>
    <property type="match status" value="1"/>
</dbReference>
<dbReference type="OrthoDB" id="1729737at2759"/>
<dbReference type="SMART" id="SM00327">
    <property type="entry name" value="VWA"/>
    <property type="match status" value="1"/>
</dbReference>
<accession>A0A9P8VXQ3</accession>
<feature type="compositionally biased region" description="Basic and acidic residues" evidence="1">
    <location>
        <begin position="688"/>
        <end position="698"/>
    </location>
</feature>
<dbReference type="SUPFAM" id="SSF53300">
    <property type="entry name" value="vWA-like"/>
    <property type="match status" value="1"/>
</dbReference>
<organism evidence="4 5">
    <name type="scientific">Thelonectria olida</name>
    <dbReference type="NCBI Taxonomy" id="1576542"/>
    <lineage>
        <taxon>Eukaryota</taxon>
        <taxon>Fungi</taxon>
        <taxon>Dikarya</taxon>
        <taxon>Ascomycota</taxon>
        <taxon>Pezizomycotina</taxon>
        <taxon>Sordariomycetes</taxon>
        <taxon>Hypocreomycetidae</taxon>
        <taxon>Hypocreales</taxon>
        <taxon>Nectriaceae</taxon>
        <taxon>Thelonectria</taxon>
    </lineage>
</organism>
<dbReference type="Gene3D" id="3.40.50.410">
    <property type="entry name" value="von Willebrand factor, type A domain"/>
    <property type="match status" value="1"/>
</dbReference>
<feature type="region of interest" description="Disordered" evidence="1">
    <location>
        <begin position="201"/>
        <end position="227"/>
    </location>
</feature>
<evidence type="ECO:0000259" key="2">
    <source>
        <dbReference type="PROSITE" id="PS50234"/>
    </source>
</evidence>
<proteinExistence type="predicted"/>
<dbReference type="Pfam" id="PF08487">
    <property type="entry name" value="VIT"/>
    <property type="match status" value="1"/>
</dbReference>
<feature type="region of interest" description="Disordered" evidence="1">
    <location>
        <begin position="782"/>
        <end position="833"/>
    </location>
</feature>
<dbReference type="SMART" id="SM00609">
    <property type="entry name" value="VIT"/>
    <property type="match status" value="1"/>
</dbReference>
<feature type="region of interest" description="Disordered" evidence="1">
    <location>
        <begin position="866"/>
        <end position="892"/>
    </location>
</feature>
<dbReference type="PANTHER" id="PTHR45737">
    <property type="entry name" value="VON WILLEBRAND FACTOR A DOMAIN-CONTAINING PROTEIN 5A"/>
    <property type="match status" value="1"/>
</dbReference>
<evidence type="ECO:0000313" key="5">
    <source>
        <dbReference type="Proteomes" id="UP000777438"/>
    </source>
</evidence>
<feature type="region of interest" description="Disordered" evidence="1">
    <location>
        <begin position="686"/>
        <end position="736"/>
    </location>
</feature>
<name>A0A9P8VXQ3_9HYPO</name>
<evidence type="ECO:0000256" key="1">
    <source>
        <dbReference type="SAM" id="MobiDB-lite"/>
    </source>
</evidence>
<feature type="domain" description="VIT" evidence="3">
    <location>
        <begin position="13"/>
        <end position="145"/>
    </location>
</feature>
<reference evidence="4 5" key="1">
    <citation type="journal article" date="2021" name="Nat. Commun.">
        <title>Genetic determinants of endophytism in the Arabidopsis root mycobiome.</title>
        <authorList>
            <person name="Mesny F."/>
            <person name="Miyauchi S."/>
            <person name="Thiergart T."/>
            <person name="Pickel B."/>
            <person name="Atanasova L."/>
            <person name="Karlsson M."/>
            <person name="Huettel B."/>
            <person name="Barry K.W."/>
            <person name="Haridas S."/>
            <person name="Chen C."/>
            <person name="Bauer D."/>
            <person name="Andreopoulos W."/>
            <person name="Pangilinan J."/>
            <person name="LaButti K."/>
            <person name="Riley R."/>
            <person name="Lipzen A."/>
            <person name="Clum A."/>
            <person name="Drula E."/>
            <person name="Henrissat B."/>
            <person name="Kohler A."/>
            <person name="Grigoriev I.V."/>
            <person name="Martin F.M."/>
            <person name="Hacquard S."/>
        </authorList>
    </citation>
    <scope>NUCLEOTIDE SEQUENCE [LARGE SCALE GENOMIC DNA]</scope>
    <source>
        <strain evidence="4 5">MPI-CAGE-CH-0241</strain>
    </source>
</reference>
<feature type="compositionally biased region" description="Basic and acidic residues" evidence="1">
    <location>
        <begin position="877"/>
        <end position="890"/>
    </location>
</feature>
<feature type="domain" description="VWFA" evidence="2">
    <location>
        <begin position="290"/>
        <end position="460"/>
    </location>
</feature>
<dbReference type="AlphaFoldDB" id="A0A9P8VXQ3"/>
<keyword evidence="5" id="KW-1185">Reference proteome</keyword>
<feature type="compositionally biased region" description="Polar residues" evidence="1">
    <location>
        <begin position="201"/>
        <end position="210"/>
    </location>
</feature>
<dbReference type="Proteomes" id="UP000777438">
    <property type="component" value="Unassembled WGS sequence"/>
</dbReference>
<feature type="compositionally biased region" description="Low complexity" evidence="1">
    <location>
        <begin position="211"/>
        <end position="223"/>
    </location>
</feature>
<sequence>MSLFGYPSRHLPFCGCYVYVDYNRRYLPQLKVNAHTTILDTTSRTTLTQTFVNPYQDKDLDEISYDFPLYDGVSVVAFTCTVADRVIKGVVKEREKAKHEYTEARDRGETAGLFEQSLEASDVFTTTIGNVPAGEKVTVDITYLGELKHDAEVDGVRFTIPTHIVPRYGEAASLESKGDWFKDEGISITVDAEMPDGSAIKSVQSPSHPISVSIGTTSTASTSEEPSLRKASATLSQGSANLDKDFIIQVVATKMGEPAAFVETHPTIPNQRALMATLVPKFKLPAESPEIVFMCDRSGSMSGNITDLVAALNIFLKSLPLGIKFNICSFGSRYSFLWSKSKTYSQDSLDQAVRHVNKFDADYGGTEMYEPFKAAFKQRYKDMNLEVFLLTDGAIWDQERLFKLINEKVAESKGAVRVFSLGVGSGASTALIEGVARAGNGFAQTVDNGEKMDKKVVRMLKGALFPHIDDYSLEIKYEKAEPEAADDDDFEIVEKVLDSLSIRTLVGDEDEEKKKDEPKQPISLFDRNVDEDDDTEMTDAPAAIDAKYDHLPKVATPHYLQTPADIPALYPFNRTTVYVLLSDSAPEKKPKSVLLKGTSKAGPLVLEIPIVNLAEKAETIHQLAARKEVKELEEGRGWLTHAKDSDGKLLKDKYEGRFPDMVEREAVRLGVEFQVGGKWCSFVAVEESSDKTDQDAEKKKKKKKVKEHELSIACSAPYAPGAPPPPPPPAGAFAAPLHAAPTGGLFGSTGSTGGGLFGSNAPGRRGPFASAAAAAPAATSLFGSAAPPSRSRTDANSRPSGFGSTGGPSDPTLFGGSAFGGEQDGSLNFGSPPTAQAAALMPVSVDEKLLEQYRSEMAEAACMPLPDFDEDEDDELETKKEAEKHKRDSTDQAQALQTLTRLQTFVGSWSWDATLESILGISPAALSKLDLPASVTEHPIKDTILATACAVAFFKTKLQADEEAWEMLVDKAETWLDGQIGESKYDLEALIKTLF</sequence>
<evidence type="ECO:0000313" key="4">
    <source>
        <dbReference type="EMBL" id="KAH6884104.1"/>
    </source>
</evidence>
<feature type="compositionally biased region" description="Pro residues" evidence="1">
    <location>
        <begin position="720"/>
        <end position="730"/>
    </location>
</feature>
<dbReference type="EMBL" id="JAGPYM010000021">
    <property type="protein sequence ID" value="KAH6884104.1"/>
    <property type="molecule type" value="Genomic_DNA"/>
</dbReference>
<dbReference type="PROSITE" id="PS51468">
    <property type="entry name" value="VIT"/>
    <property type="match status" value="1"/>
</dbReference>
<comment type="caution">
    <text evidence="4">The sequence shown here is derived from an EMBL/GenBank/DDBJ whole genome shotgun (WGS) entry which is preliminary data.</text>
</comment>
<dbReference type="InterPro" id="IPR013694">
    <property type="entry name" value="VIT"/>
</dbReference>
<protein>
    <submittedName>
        <fullName evidence="4">von Willebrand factor type A domain-containing protein</fullName>
    </submittedName>
</protein>
<dbReference type="InterPro" id="IPR002035">
    <property type="entry name" value="VWF_A"/>
</dbReference>